<keyword evidence="3" id="KW-0547">Nucleotide-binding</keyword>
<gene>
    <name evidence="7" type="primary">ark1</name>
    <name evidence="7" type="ORF">TRFO_39541</name>
</gene>
<feature type="domain" description="Protein kinase" evidence="6">
    <location>
        <begin position="6"/>
        <end position="259"/>
    </location>
</feature>
<evidence type="ECO:0000256" key="5">
    <source>
        <dbReference type="ARBA" id="ARBA00022840"/>
    </source>
</evidence>
<dbReference type="GO" id="GO:0005634">
    <property type="term" value="C:nucleus"/>
    <property type="evidence" value="ECO:0007669"/>
    <property type="project" value="TreeGrafter"/>
</dbReference>
<sequence length="261" mass="30378">MIPNNFNVLQRLVKGETSCCYLCEDIDTKQKVVLKVIPQNKISRDVFEKEVEITKILSTEKCSSLVKIERTFSTKDSYIIVMEPGQEDMFSYIKRHGTLSEKKARQYFYYIALALKFLHIRKIIHHDVKLENIILMKDGKVKLIDFDFCEKLNNSSKSTVRRGTVKYTAPEILCMKPHTTKADIWSLGVTIFCAITDHFPFDGDNEYMYTMSVLSNPPDILLLKEKKVSEDFISLIKIMLEKDPEKRPSIEECLDFPWNVK</sequence>
<keyword evidence="4 7" id="KW-0418">Kinase</keyword>
<dbReference type="PROSITE" id="PS50011">
    <property type="entry name" value="PROTEIN_KINASE_DOM"/>
    <property type="match status" value="1"/>
</dbReference>
<accession>A0A1J4J4I6</accession>
<dbReference type="RefSeq" id="XP_068347409.1">
    <property type="nucleotide sequence ID" value="XM_068512711.1"/>
</dbReference>
<dbReference type="EMBL" id="MLAK01001333">
    <property type="protein sequence ID" value="OHS94272.1"/>
    <property type="molecule type" value="Genomic_DNA"/>
</dbReference>
<evidence type="ECO:0000256" key="2">
    <source>
        <dbReference type="ARBA" id="ARBA00022679"/>
    </source>
</evidence>
<evidence type="ECO:0000313" key="7">
    <source>
        <dbReference type="EMBL" id="OHS94272.1"/>
    </source>
</evidence>
<dbReference type="SUPFAM" id="SSF56112">
    <property type="entry name" value="Protein kinase-like (PK-like)"/>
    <property type="match status" value="1"/>
</dbReference>
<keyword evidence="5" id="KW-0067">ATP-binding</keyword>
<keyword evidence="8" id="KW-1185">Reference proteome</keyword>
<organism evidence="7 8">
    <name type="scientific">Tritrichomonas foetus</name>
    <dbReference type="NCBI Taxonomy" id="1144522"/>
    <lineage>
        <taxon>Eukaryota</taxon>
        <taxon>Metamonada</taxon>
        <taxon>Parabasalia</taxon>
        <taxon>Tritrichomonadida</taxon>
        <taxon>Tritrichomonadidae</taxon>
        <taxon>Tritrichomonas</taxon>
    </lineage>
</organism>
<dbReference type="PANTHER" id="PTHR24345">
    <property type="entry name" value="SERINE/THREONINE-PROTEIN KINASE PLK"/>
    <property type="match status" value="1"/>
</dbReference>
<dbReference type="AlphaFoldDB" id="A0A1J4J4I6"/>
<comment type="caution">
    <text evidence="7">The sequence shown here is derived from an EMBL/GenBank/DDBJ whole genome shotgun (WGS) entry which is preliminary data.</text>
</comment>
<evidence type="ECO:0000256" key="1">
    <source>
        <dbReference type="ARBA" id="ARBA00022527"/>
    </source>
</evidence>
<dbReference type="PROSITE" id="PS00108">
    <property type="entry name" value="PROTEIN_KINASE_ST"/>
    <property type="match status" value="1"/>
</dbReference>
<evidence type="ECO:0000313" key="8">
    <source>
        <dbReference type="Proteomes" id="UP000179807"/>
    </source>
</evidence>
<keyword evidence="1" id="KW-0723">Serine/threonine-protein kinase</keyword>
<dbReference type="Proteomes" id="UP000179807">
    <property type="component" value="Unassembled WGS sequence"/>
</dbReference>
<dbReference type="GeneID" id="94847415"/>
<evidence type="ECO:0000259" key="6">
    <source>
        <dbReference type="PROSITE" id="PS50011"/>
    </source>
</evidence>
<dbReference type="PANTHER" id="PTHR24345:SF0">
    <property type="entry name" value="CELL CYCLE SERINE_THREONINE-PROTEIN KINASE CDC5_MSD2"/>
    <property type="match status" value="1"/>
</dbReference>
<dbReference type="InterPro" id="IPR011009">
    <property type="entry name" value="Kinase-like_dom_sf"/>
</dbReference>
<dbReference type="VEuPathDB" id="TrichDB:TRFO_39541"/>
<proteinExistence type="predicted"/>
<dbReference type="Gene3D" id="1.10.510.10">
    <property type="entry name" value="Transferase(Phosphotransferase) domain 1"/>
    <property type="match status" value="1"/>
</dbReference>
<evidence type="ECO:0000256" key="4">
    <source>
        <dbReference type="ARBA" id="ARBA00022777"/>
    </source>
</evidence>
<dbReference type="InterPro" id="IPR008271">
    <property type="entry name" value="Ser/Thr_kinase_AS"/>
</dbReference>
<dbReference type="Pfam" id="PF00069">
    <property type="entry name" value="Pkinase"/>
    <property type="match status" value="1"/>
</dbReference>
<reference evidence="7" key="1">
    <citation type="submission" date="2016-10" db="EMBL/GenBank/DDBJ databases">
        <authorList>
            <person name="Benchimol M."/>
            <person name="Almeida L.G."/>
            <person name="Vasconcelos A.T."/>
            <person name="Perreira-Neves A."/>
            <person name="Rosa I.A."/>
            <person name="Tasca T."/>
            <person name="Bogo M.R."/>
            <person name="de Souza W."/>
        </authorList>
    </citation>
    <scope>NUCLEOTIDE SEQUENCE [LARGE SCALE GENOMIC DNA]</scope>
    <source>
        <strain evidence="7">K</strain>
    </source>
</reference>
<keyword evidence="2" id="KW-0808">Transferase</keyword>
<dbReference type="SMART" id="SM00220">
    <property type="entry name" value="S_TKc"/>
    <property type="match status" value="1"/>
</dbReference>
<protein>
    <submittedName>
        <fullName evidence="7">Serine/threonine-protein kinase ark1</fullName>
    </submittedName>
</protein>
<dbReference type="GO" id="GO:0005524">
    <property type="term" value="F:ATP binding"/>
    <property type="evidence" value="ECO:0007669"/>
    <property type="project" value="UniProtKB-KW"/>
</dbReference>
<dbReference type="GO" id="GO:0004674">
    <property type="term" value="F:protein serine/threonine kinase activity"/>
    <property type="evidence" value="ECO:0007669"/>
    <property type="project" value="UniProtKB-KW"/>
</dbReference>
<name>A0A1J4J4I6_9EUKA</name>
<dbReference type="OrthoDB" id="9984829at2759"/>
<evidence type="ECO:0000256" key="3">
    <source>
        <dbReference type="ARBA" id="ARBA00022741"/>
    </source>
</evidence>
<dbReference type="InterPro" id="IPR000719">
    <property type="entry name" value="Prot_kinase_dom"/>
</dbReference>